<dbReference type="GO" id="GO:0000785">
    <property type="term" value="C:chromatin"/>
    <property type="evidence" value="ECO:0007669"/>
    <property type="project" value="TreeGrafter"/>
</dbReference>
<evidence type="ECO:0000256" key="7">
    <source>
        <dbReference type="ARBA" id="ARBA00023015"/>
    </source>
</evidence>
<name>A0A1Y2HN83_9FUNG</name>
<keyword evidence="7" id="KW-0805">Transcription regulation</keyword>
<dbReference type="GO" id="GO:0031519">
    <property type="term" value="C:PcG protein complex"/>
    <property type="evidence" value="ECO:0007669"/>
    <property type="project" value="TreeGrafter"/>
</dbReference>
<keyword evidence="6" id="KW-0862">Zinc</keyword>
<comment type="subcellular location">
    <subcellularLocation>
        <location evidence="1">Nucleus</location>
    </subcellularLocation>
</comment>
<keyword evidence="9" id="KW-0804">Transcription</keyword>
<dbReference type="GO" id="GO:0005667">
    <property type="term" value="C:transcription regulator complex"/>
    <property type="evidence" value="ECO:0007669"/>
    <property type="project" value="TreeGrafter"/>
</dbReference>
<sequence length="61" mass="6797">MRKPYRCDQCGKAFSRPSSLDTHMAVHTGAKPFGCPHPGCGKEFSVRSNLKRHMKIHEKGG</sequence>
<evidence type="ECO:0000256" key="8">
    <source>
        <dbReference type="ARBA" id="ARBA00023125"/>
    </source>
</evidence>
<evidence type="ECO:0000256" key="9">
    <source>
        <dbReference type="ARBA" id="ARBA00023163"/>
    </source>
</evidence>
<dbReference type="GO" id="GO:0008270">
    <property type="term" value="F:zinc ion binding"/>
    <property type="evidence" value="ECO:0007669"/>
    <property type="project" value="UniProtKB-KW"/>
</dbReference>
<dbReference type="OrthoDB" id="6077919at2759"/>
<evidence type="ECO:0000313" key="14">
    <source>
        <dbReference type="Proteomes" id="UP000193411"/>
    </source>
</evidence>
<evidence type="ECO:0000256" key="5">
    <source>
        <dbReference type="ARBA" id="ARBA00022771"/>
    </source>
</evidence>
<keyword evidence="4" id="KW-0677">Repeat</keyword>
<evidence type="ECO:0000256" key="4">
    <source>
        <dbReference type="ARBA" id="ARBA00022737"/>
    </source>
</evidence>
<evidence type="ECO:0000256" key="2">
    <source>
        <dbReference type="ARBA" id="ARBA00006991"/>
    </source>
</evidence>
<feature type="domain" description="C2H2-type" evidence="12">
    <location>
        <begin position="5"/>
        <end position="32"/>
    </location>
</feature>
<dbReference type="FunFam" id="3.30.160.60:FF:000257">
    <property type="entry name" value="ZXD family zinc finger C"/>
    <property type="match status" value="1"/>
</dbReference>
<feature type="non-terminal residue" evidence="13">
    <location>
        <position position="61"/>
    </location>
</feature>
<dbReference type="STRING" id="765915.A0A1Y2HN83"/>
<accession>A0A1Y2HN83</accession>
<dbReference type="PANTHER" id="PTHR14003">
    <property type="entry name" value="TRANSCRIPTIONAL REPRESSOR PROTEIN YY"/>
    <property type="match status" value="1"/>
</dbReference>
<comment type="similarity">
    <text evidence="2">Belongs to the krueppel C2H2-type zinc-finger protein family.</text>
</comment>
<dbReference type="SMART" id="SM00355">
    <property type="entry name" value="ZnF_C2H2"/>
    <property type="match status" value="2"/>
</dbReference>
<dbReference type="SUPFAM" id="SSF57667">
    <property type="entry name" value="beta-beta-alpha zinc fingers"/>
    <property type="match status" value="1"/>
</dbReference>
<keyword evidence="8" id="KW-0238">DNA-binding</keyword>
<dbReference type="InterPro" id="IPR013087">
    <property type="entry name" value="Znf_C2H2_type"/>
</dbReference>
<evidence type="ECO:0000259" key="12">
    <source>
        <dbReference type="PROSITE" id="PS50157"/>
    </source>
</evidence>
<evidence type="ECO:0000256" key="10">
    <source>
        <dbReference type="ARBA" id="ARBA00023242"/>
    </source>
</evidence>
<organism evidence="13 14">
    <name type="scientific">Catenaria anguillulae PL171</name>
    <dbReference type="NCBI Taxonomy" id="765915"/>
    <lineage>
        <taxon>Eukaryota</taxon>
        <taxon>Fungi</taxon>
        <taxon>Fungi incertae sedis</taxon>
        <taxon>Blastocladiomycota</taxon>
        <taxon>Blastocladiomycetes</taxon>
        <taxon>Blastocladiales</taxon>
        <taxon>Catenariaceae</taxon>
        <taxon>Catenaria</taxon>
    </lineage>
</organism>
<protein>
    <recommendedName>
        <fullName evidence="12">C2H2-type domain-containing protein</fullName>
    </recommendedName>
</protein>
<keyword evidence="5 11" id="KW-0863">Zinc-finger</keyword>
<dbReference type="PROSITE" id="PS00028">
    <property type="entry name" value="ZINC_FINGER_C2H2_1"/>
    <property type="match status" value="2"/>
</dbReference>
<dbReference type="Proteomes" id="UP000193411">
    <property type="component" value="Unassembled WGS sequence"/>
</dbReference>
<proteinExistence type="inferred from homology"/>
<dbReference type="PROSITE" id="PS50157">
    <property type="entry name" value="ZINC_FINGER_C2H2_2"/>
    <property type="match status" value="2"/>
</dbReference>
<keyword evidence="14" id="KW-1185">Reference proteome</keyword>
<evidence type="ECO:0000256" key="3">
    <source>
        <dbReference type="ARBA" id="ARBA00022723"/>
    </source>
</evidence>
<feature type="domain" description="C2H2-type" evidence="12">
    <location>
        <begin position="33"/>
        <end position="61"/>
    </location>
</feature>
<reference evidence="13 14" key="1">
    <citation type="submission" date="2016-07" db="EMBL/GenBank/DDBJ databases">
        <title>Pervasive Adenine N6-methylation of Active Genes in Fungi.</title>
        <authorList>
            <consortium name="DOE Joint Genome Institute"/>
            <person name="Mondo S.J."/>
            <person name="Dannebaum R.O."/>
            <person name="Kuo R.C."/>
            <person name="Labutti K."/>
            <person name="Haridas S."/>
            <person name="Kuo A."/>
            <person name="Salamov A."/>
            <person name="Ahrendt S.R."/>
            <person name="Lipzen A."/>
            <person name="Sullivan W."/>
            <person name="Andreopoulos W.B."/>
            <person name="Clum A."/>
            <person name="Lindquist E."/>
            <person name="Daum C."/>
            <person name="Ramamoorthy G.K."/>
            <person name="Gryganskyi A."/>
            <person name="Culley D."/>
            <person name="Magnuson J.K."/>
            <person name="James T.Y."/>
            <person name="O'Malley M.A."/>
            <person name="Stajich J.E."/>
            <person name="Spatafora J.W."/>
            <person name="Visel A."/>
            <person name="Grigoriev I.V."/>
        </authorList>
    </citation>
    <scope>NUCLEOTIDE SEQUENCE [LARGE SCALE GENOMIC DNA]</scope>
    <source>
        <strain evidence="13 14">PL171</strain>
    </source>
</reference>
<evidence type="ECO:0000256" key="1">
    <source>
        <dbReference type="ARBA" id="ARBA00004123"/>
    </source>
</evidence>
<dbReference type="EMBL" id="MCFL01000027">
    <property type="protein sequence ID" value="ORZ34592.1"/>
    <property type="molecule type" value="Genomic_DNA"/>
</dbReference>
<dbReference type="GO" id="GO:0000978">
    <property type="term" value="F:RNA polymerase II cis-regulatory region sequence-specific DNA binding"/>
    <property type="evidence" value="ECO:0007669"/>
    <property type="project" value="TreeGrafter"/>
</dbReference>
<evidence type="ECO:0000256" key="11">
    <source>
        <dbReference type="PROSITE-ProRule" id="PRU00042"/>
    </source>
</evidence>
<comment type="caution">
    <text evidence="13">The sequence shown here is derived from an EMBL/GenBank/DDBJ whole genome shotgun (WGS) entry which is preliminary data.</text>
</comment>
<dbReference type="Gene3D" id="3.30.160.60">
    <property type="entry name" value="Classic Zinc Finger"/>
    <property type="match status" value="2"/>
</dbReference>
<evidence type="ECO:0000256" key="6">
    <source>
        <dbReference type="ARBA" id="ARBA00022833"/>
    </source>
</evidence>
<dbReference type="InterPro" id="IPR036236">
    <property type="entry name" value="Znf_C2H2_sf"/>
</dbReference>
<dbReference type="GO" id="GO:0000981">
    <property type="term" value="F:DNA-binding transcription factor activity, RNA polymerase II-specific"/>
    <property type="evidence" value="ECO:0007669"/>
    <property type="project" value="TreeGrafter"/>
</dbReference>
<dbReference type="Pfam" id="PF00096">
    <property type="entry name" value="zf-C2H2"/>
    <property type="match status" value="2"/>
</dbReference>
<keyword evidence="10" id="KW-0539">Nucleus</keyword>
<keyword evidence="3" id="KW-0479">Metal-binding</keyword>
<evidence type="ECO:0000313" key="13">
    <source>
        <dbReference type="EMBL" id="ORZ34592.1"/>
    </source>
</evidence>
<dbReference type="FunFam" id="3.30.160.60:FF:000770">
    <property type="entry name" value="zinc finger protein 16"/>
    <property type="match status" value="1"/>
</dbReference>
<gene>
    <name evidence="13" type="ORF">BCR44DRAFT_1390445</name>
</gene>
<dbReference type="PANTHER" id="PTHR14003:SF19">
    <property type="entry name" value="YY2 TRANSCRIPTION FACTOR"/>
    <property type="match status" value="1"/>
</dbReference>
<dbReference type="AlphaFoldDB" id="A0A1Y2HN83"/>